<accession>H5X131</accession>
<protein>
    <submittedName>
        <fullName evidence="2">Uncharacterized protein</fullName>
    </submittedName>
</protein>
<feature type="transmembrane region" description="Helical" evidence="1">
    <location>
        <begin position="100"/>
        <end position="126"/>
    </location>
</feature>
<dbReference type="eggNOG" id="ENOG5033EAU">
    <property type="taxonomic scope" value="Bacteria"/>
</dbReference>
<evidence type="ECO:0000313" key="2">
    <source>
        <dbReference type="EMBL" id="EHR53090.1"/>
    </source>
</evidence>
<gene>
    <name evidence="2" type="ORF">SacmaDRAFT_4918</name>
</gene>
<dbReference type="RefSeq" id="WP_009156468.1">
    <property type="nucleotide sequence ID" value="NZ_CM001439.1"/>
</dbReference>
<dbReference type="HOGENOM" id="CLU_1488031_0_0_11"/>
<dbReference type="EMBL" id="CM001439">
    <property type="protein sequence ID" value="EHR53090.1"/>
    <property type="molecule type" value="Genomic_DNA"/>
</dbReference>
<keyword evidence="3" id="KW-1185">Reference proteome</keyword>
<organism evidence="2 3">
    <name type="scientific">Saccharomonospora marina XMU15</name>
    <dbReference type="NCBI Taxonomy" id="882083"/>
    <lineage>
        <taxon>Bacteria</taxon>
        <taxon>Bacillati</taxon>
        <taxon>Actinomycetota</taxon>
        <taxon>Actinomycetes</taxon>
        <taxon>Pseudonocardiales</taxon>
        <taxon>Pseudonocardiaceae</taxon>
        <taxon>Saccharomonospora</taxon>
    </lineage>
</organism>
<keyword evidence="1" id="KW-0472">Membrane</keyword>
<name>H5X131_9PSEU</name>
<dbReference type="AlphaFoldDB" id="H5X131"/>
<proteinExistence type="predicted"/>
<feature type="transmembrane region" description="Helical" evidence="1">
    <location>
        <begin position="146"/>
        <end position="162"/>
    </location>
</feature>
<evidence type="ECO:0000256" key="1">
    <source>
        <dbReference type="SAM" id="Phobius"/>
    </source>
</evidence>
<sequence length="181" mass="20090">MRGRLSSEFRLAAAVPRWAWRFYRRHLVVVVGLSLLPSVQRLVVVSWQDSVPRGVKVASEIGVTAVRVLLLVLIVRWAFDGVPTSWADARRFLREHPVSLVFQFGFLAVALAIFDVVLELVVGAALPESVRDGYLGVLLFVKNPTVIAFTLVWVVGVMLQLLSRADSRDEPTTPTTPTSAR</sequence>
<dbReference type="OrthoDB" id="3385690at2"/>
<keyword evidence="1" id="KW-0812">Transmembrane</keyword>
<evidence type="ECO:0000313" key="3">
    <source>
        <dbReference type="Proteomes" id="UP000004926"/>
    </source>
</evidence>
<dbReference type="Proteomes" id="UP000004926">
    <property type="component" value="Chromosome"/>
</dbReference>
<feature type="transmembrane region" description="Helical" evidence="1">
    <location>
        <begin position="57"/>
        <end position="79"/>
    </location>
</feature>
<keyword evidence="1" id="KW-1133">Transmembrane helix</keyword>
<reference evidence="2 3" key="1">
    <citation type="journal article" date="2012" name="Stand. Genomic Sci.">
        <title>Genome sequence of the ocean sediment bacterium Saccharomonospora marina type strain (XMU15(T)).</title>
        <authorList>
            <person name="Klenk H.P."/>
            <person name="Lu M."/>
            <person name="Lucas S."/>
            <person name="Lapidus A."/>
            <person name="Copeland A."/>
            <person name="Pitluck S."/>
            <person name="Goodwin L.A."/>
            <person name="Han C."/>
            <person name="Tapia R."/>
            <person name="Brambilla E.M."/>
            <person name="Potter G."/>
            <person name="Land M."/>
            <person name="Ivanova N."/>
            <person name="Rohde M."/>
            <person name="Goker M."/>
            <person name="Detter J.C."/>
            <person name="Li W.J."/>
            <person name="Kyrpides N.C."/>
            <person name="Woyke T."/>
        </authorList>
    </citation>
    <scope>NUCLEOTIDE SEQUENCE [LARGE SCALE GENOMIC DNA]</scope>
    <source>
        <strain evidence="2 3">XMU15</strain>
    </source>
</reference>